<sequence length="132" mass="15148">MDEDAALIRCLDEILESQFEFEDAESSKEGINKFQIEYSFTDEDESLILANFPYESTDTGIFLLKQSKIPLCETTLDVIEKDQIQQSEQAKSSSKHKKSSKMEKDQTQDDEINKKLDESGILIDFDGLKFSF</sequence>
<comment type="caution">
    <text evidence="2">The sequence shown here is derived from an EMBL/GenBank/DDBJ whole genome shotgun (WGS) entry which is preliminary data.</text>
</comment>
<evidence type="ECO:0000313" key="3">
    <source>
        <dbReference type="Proteomes" id="UP000324800"/>
    </source>
</evidence>
<accession>A0A5J4WIT7</accession>
<dbReference type="AlphaFoldDB" id="A0A5J4WIT7"/>
<evidence type="ECO:0000313" key="2">
    <source>
        <dbReference type="EMBL" id="KAA6394748.1"/>
    </source>
</evidence>
<proteinExistence type="predicted"/>
<feature type="compositionally biased region" description="Basic and acidic residues" evidence="1">
    <location>
        <begin position="100"/>
        <end position="113"/>
    </location>
</feature>
<gene>
    <name evidence="2" type="ORF">EZS28_009724</name>
</gene>
<organism evidence="2 3">
    <name type="scientific">Streblomastix strix</name>
    <dbReference type="NCBI Taxonomy" id="222440"/>
    <lineage>
        <taxon>Eukaryota</taxon>
        <taxon>Metamonada</taxon>
        <taxon>Preaxostyla</taxon>
        <taxon>Oxymonadida</taxon>
        <taxon>Streblomastigidae</taxon>
        <taxon>Streblomastix</taxon>
    </lineage>
</organism>
<evidence type="ECO:0000256" key="1">
    <source>
        <dbReference type="SAM" id="MobiDB-lite"/>
    </source>
</evidence>
<protein>
    <submittedName>
        <fullName evidence="2">Uncharacterized protein</fullName>
    </submittedName>
</protein>
<dbReference type="Proteomes" id="UP000324800">
    <property type="component" value="Unassembled WGS sequence"/>
</dbReference>
<reference evidence="2 3" key="1">
    <citation type="submission" date="2019-03" db="EMBL/GenBank/DDBJ databases">
        <title>Single cell metagenomics reveals metabolic interactions within the superorganism composed of flagellate Streblomastix strix and complex community of Bacteroidetes bacteria on its surface.</title>
        <authorList>
            <person name="Treitli S.C."/>
            <person name="Kolisko M."/>
            <person name="Husnik F."/>
            <person name="Keeling P."/>
            <person name="Hampl V."/>
        </authorList>
    </citation>
    <scope>NUCLEOTIDE SEQUENCE [LARGE SCALE GENOMIC DNA]</scope>
    <source>
        <strain evidence="2">ST1C</strain>
    </source>
</reference>
<name>A0A5J4WIT7_9EUKA</name>
<feature type="region of interest" description="Disordered" evidence="1">
    <location>
        <begin position="84"/>
        <end position="113"/>
    </location>
</feature>
<dbReference type="EMBL" id="SNRW01001859">
    <property type="protein sequence ID" value="KAA6394748.1"/>
    <property type="molecule type" value="Genomic_DNA"/>
</dbReference>